<feature type="transmembrane region" description="Helical" evidence="5">
    <location>
        <begin position="111"/>
        <end position="136"/>
    </location>
</feature>
<evidence type="ECO:0000256" key="2">
    <source>
        <dbReference type="ARBA" id="ARBA00022692"/>
    </source>
</evidence>
<comment type="subcellular location">
    <subcellularLocation>
        <location evidence="1">Membrane</location>
        <topology evidence="1">Multi-pass membrane protein</topology>
    </subcellularLocation>
</comment>
<evidence type="ECO:0000256" key="4">
    <source>
        <dbReference type="ARBA" id="ARBA00023136"/>
    </source>
</evidence>
<feature type="transmembrane region" description="Helical" evidence="5">
    <location>
        <begin position="148"/>
        <end position="169"/>
    </location>
</feature>
<proteinExistence type="predicted"/>
<evidence type="ECO:0000256" key="1">
    <source>
        <dbReference type="ARBA" id="ARBA00004141"/>
    </source>
</evidence>
<comment type="caution">
    <text evidence="6">The sequence shown here is derived from an EMBL/GenBank/DDBJ whole genome shotgun (WGS) entry which is preliminary data.</text>
</comment>
<evidence type="ECO:0000256" key="5">
    <source>
        <dbReference type="SAM" id="Phobius"/>
    </source>
</evidence>
<name>A0A8S4A3I0_9EUPU</name>
<reference evidence="6" key="1">
    <citation type="submission" date="2021-04" db="EMBL/GenBank/DDBJ databases">
        <authorList>
            <consortium name="Molecular Ecology Group"/>
        </authorList>
    </citation>
    <scope>NUCLEOTIDE SEQUENCE</scope>
</reference>
<organism evidence="6 7">
    <name type="scientific">Candidula unifasciata</name>
    <dbReference type="NCBI Taxonomy" id="100452"/>
    <lineage>
        <taxon>Eukaryota</taxon>
        <taxon>Metazoa</taxon>
        <taxon>Spiralia</taxon>
        <taxon>Lophotrochozoa</taxon>
        <taxon>Mollusca</taxon>
        <taxon>Gastropoda</taxon>
        <taxon>Heterobranchia</taxon>
        <taxon>Euthyneura</taxon>
        <taxon>Panpulmonata</taxon>
        <taxon>Eupulmonata</taxon>
        <taxon>Stylommatophora</taxon>
        <taxon>Helicina</taxon>
        <taxon>Helicoidea</taxon>
        <taxon>Geomitridae</taxon>
        <taxon>Candidula</taxon>
    </lineage>
</organism>
<dbReference type="InterPro" id="IPR004031">
    <property type="entry name" value="PMP22/EMP/MP20/Claudin"/>
</dbReference>
<dbReference type="Proteomes" id="UP000678393">
    <property type="component" value="Unassembled WGS sequence"/>
</dbReference>
<feature type="transmembrane region" description="Helical" evidence="5">
    <location>
        <begin position="74"/>
        <end position="99"/>
    </location>
</feature>
<evidence type="ECO:0000313" key="6">
    <source>
        <dbReference type="EMBL" id="CAG5133656.1"/>
    </source>
</evidence>
<dbReference type="OrthoDB" id="6143471at2759"/>
<evidence type="ECO:0000313" key="7">
    <source>
        <dbReference type="Proteomes" id="UP000678393"/>
    </source>
</evidence>
<keyword evidence="7" id="KW-1185">Reference proteome</keyword>
<keyword evidence="2 5" id="KW-0812">Transmembrane</keyword>
<keyword evidence="4 5" id="KW-0472">Membrane</keyword>
<dbReference type="PANTHER" id="PTHR21284">
    <property type="entry name" value="EG:80H7.2 PROTEIN"/>
    <property type="match status" value="1"/>
</dbReference>
<dbReference type="Pfam" id="PF00822">
    <property type="entry name" value="PMP22_Claudin"/>
    <property type="match status" value="1"/>
</dbReference>
<dbReference type="PANTHER" id="PTHR21284:SF12">
    <property type="entry name" value="EG:80H7.2 PROTEIN"/>
    <property type="match status" value="1"/>
</dbReference>
<dbReference type="EMBL" id="CAJHNH020006390">
    <property type="protein sequence ID" value="CAG5133656.1"/>
    <property type="molecule type" value="Genomic_DNA"/>
</dbReference>
<dbReference type="AlphaFoldDB" id="A0A8S4A3I0"/>
<protein>
    <submittedName>
        <fullName evidence="6">Uncharacterized protein</fullName>
    </submittedName>
</protein>
<gene>
    <name evidence="6" type="ORF">CUNI_LOCUS19214</name>
</gene>
<dbReference type="GO" id="GO:0016020">
    <property type="term" value="C:membrane"/>
    <property type="evidence" value="ECO:0007669"/>
    <property type="project" value="UniProtKB-SubCell"/>
</dbReference>
<sequence>MGVADSFQSSSLLVKITLIVALVSNLLNWISFTTTSWATYSGPFGADSYTGLWRSCGTLGGCSQLDGSGSSRFIAIQAFGIFGFISLNVAVLLLVLYIFWGSCRGNAEVKLAAAILLFVSVVTWLIAVIVFGADFYKDVKNNYSDLDYSFGLAIVSLLLSLVCGILLVVDGNSSVGSK</sequence>
<dbReference type="Gene3D" id="1.20.140.150">
    <property type="match status" value="1"/>
</dbReference>
<accession>A0A8S4A3I0</accession>
<evidence type="ECO:0000256" key="3">
    <source>
        <dbReference type="ARBA" id="ARBA00022989"/>
    </source>
</evidence>
<feature type="transmembrane region" description="Helical" evidence="5">
    <location>
        <begin position="12"/>
        <end position="32"/>
    </location>
</feature>
<keyword evidence="3 5" id="KW-1133">Transmembrane helix</keyword>